<proteinExistence type="inferred from homology"/>
<dbReference type="RefSeq" id="WP_344025089.1">
    <property type="nucleotide sequence ID" value="NZ_BAAAJK010000026.1"/>
</dbReference>
<dbReference type="PANTHER" id="PTHR24320:SF148">
    <property type="entry name" value="NAD(P)-BINDING ROSSMANN-FOLD SUPERFAMILY PROTEIN"/>
    <property type="match status" value="1"/>
</dbReference>
<dbReference type="PRINTS" id="PR00081">
    <property type="entry name" value="GDHRDH"/>
</dbReference>
<sequence length="314" mass="32883">MPRTIDITLPDLTGKLAVVTGASDGIGAVIARRLAGAGAELIMPVRNPAKGERAAGAIREQVPGARITTGPLDLASLTSVAAFGKQVVDDGRPVHILVNNAGVMNPPSRRTTEDGFEVQFGTNHLGHFALTQALLPVLREGTARVVNQTSISARSGRGTINWDDPNWESGYDVNRAYTQSKIATGLFGRELDARSLAGGWGITSTLSHPGVSPTNLLAAQPGMGRQSDTLGVRAIRVMSRIGLAGTVESAALPALMAATGPESQRGRFFGPTGPGSVGGAPGEQKLWPPLTSMDDARRLWELSEELVGLRYPAV</sequence>
<dbReference type="InterPro" id="IPR002347">
    <property type="entry name" value="SDR_fam"/>
</dbReference>
<dbReference type="PANTHER" id="PTHR24320">
    <property type="entry name" value="RETINOL DEHYDROGENASE"/>
    <property type="match status" value="1"/>
</dbReference>
<evidence type="ECO:0000256" key="1">
    <source>
        <dbReference type="ARBA" id="ARBA00006484"/>
    </source>
</evidence>
<keyword evidence="2" id="KW-0560">Oxidoreductase</keyword>
<dbReference type="Gene3D" id="3.40.50.720">
    <property type="entry name" value="NAD(P)-binding Rossmann-like Domain"/>
    <property type="match status" value="1"/>
</dbReference>
<gene>
    <name evidence="3" type="ORF">GCM10009613_41890</name>
</gene>
<dbReference type="Pfam" id="PF00106">
    <property type="entry name" value="adh_short"/>
    <property type="match status" value="1"/>
</dbReference>
<name>A0ABP4IME3_9PSEU</name>
<keyword evidence="4" id="KW-1185">Reference proteome</keyword>
<comment type="similarity">
    <text evidence="1">Belongs to the short-chain dehydrogenases/reductases (SDR) family.</text>
</comment>
<dbReference type="SUPFAM" id="SSF51735">
    <property type="entry name" value="NAD(P)-binding Rossmann-fold domains"/>
    <property type="match status" value="1"/>
</dbReference>
<evidence type="ECO:0000313" key="4">
    <source>
        <dbReference type="Proteomes" id="UP001501414"/>
    </source>
</evidence>
<accession>A0ABP4IME3</accession>
<dbReference type="Proteomes" id="UP001501414">
    <property type="component" value="Unassembled WGS sequence"/>
</dbReference>
<organism evidence="3 4">
    <name type="scientific">Pseudonocardia kongjuensis</name>
    <dbReference type="NCBI Taxonomy" id="102227"/>
    <lineage>
        <taxon>Bacteria</taxon>
        <taxon>Bacillati</taxon>
        <taxon>Actinomycetota</taxon>
        <taxon>Actinomycetes</taxon>
        <taxon>Pseudonocardiales</taxon>
        <taxon>Pseudonocardiaceae</taxon>
        <taxon>Pseudonocardia</taxon>
    </lineage>
</organism>
<dbReference type="EMBL" id="BAAAJK010000026">
    <property type="protein sequence ID" value="GAA1394183.1"/>
    <property type="molecule type" value="Genomic_DNA"/>
</dbReference>
<evidence type="ECO:0000313" key="3">
    <source>
        <dbReference type="EMBL" id="GAA1394183.1"/>
    </source>
</evidence>
<comment type="caution">
    <text evidence="3">The sequence shown here is derived from an EMBL/GenBank/DDBJ whole genome shotgun (WGS) entry which is preliminary data.</text>
</comment>
<dbReference type="NCBIfam" id="NF004513">
    <property type="entry name" value="PRK05854.1"/>
    <property type="match status" value="1"/>
</dbReference>
<dbReference type="InterPro" id="IPR036291">
    <property type="entry name" value="NAD(P)-bd_dom_sf"/>
</dbReference>
<protein>
    <submittedName>
        <fullName evidence="3">SDR family oxidoreductase</fullName>
    </submittedName>
</protein>
<reference evidence="4" key="1">
    <citation type="journal article" date="2019" name="Int. J. Syst. Evol. Microbiol.">
        <title>The Global Catalogue of Microorganisms (GCM) 10K type strain sequencing project: providing services to taxonomists for standard genome sequencing and annotation.</title>
        <authorList>
            <consortium name="The Broad Institute Genomics Platform"/>
            <consortium name="The Broad Institute Genome Sequencing Center for Infectious Disease"/>
            <person name="Wu L."/>
            <person name="Ma J."/>
        </authorList>
    </citation>
    <scope>NUCLEOTIDE SEQUENCE [LARGE SCALE GENOMIC DNA]</scope>
    <source>
        <strain evidence="4">JCM 11896</strain>
    </source>
</reference>
<evidence type="ECO:0000256" key="2">
    <source>
        <dbReference type="ARBA" id="ARBA00023002"/>
    </source>
</evidence>